<protein>
    <submittedName>
        <fullName evidence="2">Uncharacterized protein</fullName>
    </submittedName>
</protein>
<dbReference type="AlphaFoldDB" id="M2QHH0"/>
<keyword evidence="1" id="KW-0472">Membrane</keyword>
<dbReference type="PANTHER" id="PTHR40465:SF1">
    <property type="entry name" value="DUF6534 DOMAIN-CONTAINING PROTEIN"/>
    <property type="match status" value="1"/>
</dbReference>
<reference evidence="2 3" key="1">
    <citation type="journal article" date="2012" name="Proc. Natl. Acad. Sci. U.S.A.">
        <title>Comparative genomics of Ceriporiopsis subvermispora and Phanerochaete chrysosporium provide insight into selective ligninolysis.</title>
        <authorList>
            <person name="Fernandez-Fueyo E."/>
            <person name="Ruiz-Duenas F.J."/>
            <person name="Ferreira P."/>
            <person name="Floudas D."/>
            <person name="Hibbett D.S."/>
            <person name="Canessa P."/>
            <person name="Larrondo L.F."/>
            <person name="James T.Y."/>
            <person name="Seelenfreund D."/>
            <person name="Lobos S."/>
            <person name="Polanco R."/>
            <person name="Tello M."/>
            <person name="Honda Y."/>
            <person name="Watanabe T."/>
            <person name="Watanabe T."/>
            <person name="Ryu J.S."/>
            <person name="Kubicek C.P."/>
            <person name="Schmoll M."/>
            <person name="Gaskell J."/>
            <person name="Hammel K.E."/>
            <person name="St John F.J."/>
            <person name="Vanden Wymelenberg A."/>
            <person name="Sabat G."/>
            <person name="Splinter BonDurant S."/>
            <person name="Syed K."/>
            <person name="Yadav J.S."/>
            <person name="Doddapaneni H."/>
            <person name="Subramanian V."/>
            <person name="Lavin J.L."/>
            <person name="Oguiza J.A."/>
            <person name="Perez G."/>
            <person name="Pisabarro A.G."/>
            <person name="Ramirez L."/>
            <person name="Santoyo F."/>
            <person name="Master E."/>
            <person name="Coutinho P.M."/>
            <person name="Henrissat B."/>
            <person name="Lombard V."/>
            <person name="Magnuson J.K."/>
            <person name="Kuees U."/>
            <person name="Hori C."/>
            <person name="Igarashi K."/>
            <person name="Samejima M."/>
            <person name="Held B.W."/>
            <person name="Barry K.W."/>
            <person name="LaButti K.M."/>
            <person name="Lapidus A."/>
            <person name="Lindquist E.A."/>
            <person name="Lucas S.M."/>
            <person name="Riley R."/>
            <person name="Salamov A.A."/>
            <person name="Hoffmeister D."/>
            <person name="Schwenk D."/>
            <person name="Hadar Y."/>
            <person name="Yarden O."/>
            <person name="de Vries R.P."/>
            <person name="Wiebenga A."/>
            <person name="Stenlid J."/>
            <person name="Eastwood D."/>
            <person name="Grigoriev I.V."/>
            <person name="Berka R.M."/>
            <person name="Blanchette R.A."/>
            <person name="Kersten P."/>
            <person name="Martinez A.T."/>
            <person name="Vicuna R."/>
            <person name="Cullen D."/>
        </authorList>
    </citation>
    <scope>NUCLEOTIDE SEQUENCE [LARGE SCALE GENOMIC DNA]</scope>
    <source>
        <strain evidence="2 3">B</strain>
    </source>
</reference>
<evidence type="ECO:0000313" key="3">
    <source>
        <dbReference type="Proteomes" id="UP000016930"/>
    </source>
</evidence>
<feature type="transmembrane region" description="Helical" evidence="1">
    <location>
        <begin position="50"/>
        <end position="74"/>
    </location>
</feature>
<dbReference type="EMBL" id="KB445798">
    <property type="protein sequence ID" value="EMD36463.1"/>
    <property type="molecule type" value="Genomic_DNA"/>
</dbReference>
<dbReference type="Proteomes" id="UP000016930">
    <property type="component" value="Unassembled WGS sequence"/>
</dbReference>
<feature type="transmembrane region" description="Helical" evidence="1">
    <location>
        <begin position="86"/>
        <end position="105"/>
    </location>
</feature>
<proteinExistence type="predicted"/>
<dbReference type="PANTHER" id="PTHR40465">
    <property type="entry name" value="CHROMOSOME 1, WHOLE GENOME SHOTGUN SEQUENCE"/>
    <property type="match status" value="1"/>
</dbReference>
<keyword evidence="1" id="KW-1133">Transmembrane helix</keyword>
<name>M2QHH0_CERS8</name>
<gene>
    <name evidence="2" type="ORF">CERSUDRAFT_95771</name>
</gene>
<keyword evidence="3" id="KW-1185">Reference proteome</keyword>
<feature type="transmembrane region" description="Helical" evidence="1">
    <location>
        <begin position="112"/>
        <end position="132"/>
    </location>
</feature>
<dbReference type="HOGENOM" id="CLU_1885516_0_0_1"/>
<evidence type="ECO:0000313" key="2">
    <source>
        <dbReference type="EMBL" id="EMD36463.1"/>
    </source>
</evidence>
<dbReference type="STRING" id="914234.M2QHH0"/>
<dbReference type="OrthoDB" id="2749860at2759"/>
<accession>M2QHH0</accession>
<organism evidence="2 3">
    <name type="scientific">Ceriporiopsis subvermispora (strain B)</name>
    <name type="common">White-rot fungus</name>
    <name type="synonym">Gelatoporia subvermispora</name>
    <dbReference type="NCBI Taxonomy" id="914234"/>
    <lineage>
        <taxon>Eukaryota</taxon>
        <taxon>Fungi</taxon>
        <taxon>Dikarya</taxon>
        <taxon>Basidiomycota</taxon>
        <taxon>Agaricomycotina</taxon>
        <taxon>Agaricomycetes</taxon>
        <taxon>Polyporales</taxon>
        <taxon>Gelatoporiaceae</taxon>
        <taxon>Gelatoporia</taxon>
    </lineage>
</organism>
<keyword evidence="1" id="KW-0812">Transmembrane</keyword>
<evidence type="ECO:0000256" key="1">
    <source>
        <dbReference type="SAM" id="Phobius"/>
    </source>
</evidence>
<feature type="transmembrane region" description="Helical" evidence="1">
    <location>
        <begin position="12"/>
        <end position="38"/>
    </location>
</feature>
<sequence length="135" mass="14748">MDSPPHLHLDNTLGAALIGVIASAALWGITNVQTYMYFKHRGSDPKSLRLTVVFLWVLDTLHQILISHALYYYAVTMYGNPTSITVPTWSIMGVSDVTSFLSSIVEIGRNRVITIPILLGAVVVFVGSIIFATKG</sequence>